<proteinExistence type="predicted"/>
<dbReference type="Pfam" id="PF03107">
    <property type="entry name" value="C1_2"/>
    <property type="match status" value="3"/>
</dbReference>
<dbReference type="PANTHER" id="PTHR46288">
    <property type="entry name" value="PHORBOL-ESTER/DAG-TYPE DOMAIN-CONTAINING PROTEIN"/>
    <property type="match status" value="1"/>
</dbReference>
<accession>A0A9Q1MLE0</accession>
<reference evidence="4" key="1">
    <citation type="journal article" date="2023" name="Proc. Natl. Acad. Sci. U.S.A.">
        <title>Genomic and structural basis for evolution of tropane alkaloid biosynthesis.</title>
        <authorList>
            <person name="Wanga Y.-J."/>
            <person name="Taina T."/>
            <person name="Yua J.-Y."/>
            <person name="Lia J."/>
            <person name="Xua B."/>
            <person name="Chenc J."/>
            <person name="D'Auriad J.C."/>
            <person name="Huanga J.-P."/>
            <person name="Huanga S.-X."/>
        </authorList>
    </citation>
    <scope>NUCLEOTIDE SEQUENCE [LARGE SCALE GENOMIC DNA]</scope>
    <source>
        <strain evidence="4">cv. KIB-2019</strain>
    </source>
</reference>
<evidence type="ECO:0000256" key="1">
    <source>
        <dbReference type="ARBA" id="ARBA00022737"/>
    </source>
</evidence>
<feature type="domain" description="DC1" evidence="2">
    <location>
        <begin position="17"/>
        <end position="61"/>
    </location>
</feature>
<dbReference type="Proteomes" id="UP001152561">
    <property type="component" value="Unassembled WGS sequence"/>
</dbReference>
<dbReference type="AlphaFoldDB" id="A0A9Q1MLE0"/>
<comment type="caution">
    <text evidence="3">The sequence shown here is derived from an EMBL/GenBank/DDBJ whole genome shotgun (WGS) entry which is preliminary data.</text>
</comment>
<dbReference type="SUPFAM" id="SSF57889">
    <property type="entry name" value="Cysteine-rich domain"/>
    <property type="match status" value="2"/>
</dbReference>
<evidence type="ECO:0000259" key="2">
    <source>
        <dbReference type="Pfam" id="PF03107"/>
    </source>
</evidence>
<keyword evidence="4" id="KW-1185">Reference proteome</keyword>
<name>A0A9Q1MLE0_9SOLA</name>
<protein>
    <recommendedName>
        <fullName evidence="2">DC1 domain-containing protein</fullName>
    </recommendedName>
</protein>
<feature type="domain" description="DC1" evidence="2">
    <location>
        <begin position="70"/>
        <end position="118"/>
    </location>
</feature>
<evidence type="ECO:0000313" key="4">
    <source>
        <dbReference type="Proteomes" id="UP001152561"/>
    </source>
</evidence>
<organism evidence="3 4">
    <name type="scientific">Anisodus acutangulus</name>
    <dbReference type="NCBI Taxonomy" id="402998"/>
    <lineage>
        <taxon>Eukaryota</taxon>
        <taxon>Viridiplantae</taxon>
        <taxon>Streptophyta</taxon>
        <taxon>Embryophyta</taxon>
        <taxon>Tracheophyta</taxon>
        <taxon>Spermatophyta</taxon>
        <taxon>Magnoliopsida</taxon>
        <taxon>eudicotyledons</taxon>
        <taxon>Gunneridae</taxon>
        <taxon>Pentapetalae</taxon>
        <taxon>asterids</taxon>
        <taxon>lamiids</taxon>
        <taxon>Solanales</taxon>
        <taxon>Solanaceae</taxon>
        <taxon>Solanoideae</taxon>
        <taxon>Hyoscyameae</taxon>
        <taxon>Anisodus</taxon>
    </lineage>
</organism>
<evidence type="ECO:0000313" key="3">
    <source>
        <dbReference type="EMBL" id="KAJ8559757.1"/>
    </source>
</evidence>
<keyword evidence="1" id="KW-0677">Repeat</keyword>
<dbReference type="InterPro" id="IPR046349">
    <property type="entry name" value="C1-like_sf"/>
</dbReference>
<dbReference type="OrthoDB" id="1877533at2759"/>
<dbReference type="PANTHER" id="PTHR46288:SF80">
    <property type="entry name" value="CYSTEINE_HISTIDINE-RICH C1 DOMAIN FAMILY PROTEIN"/>
    <property type="match status" value="1"/>
</dbReference>
<dbReference type="InterPro" id="IPR004146">
    <property type="entry name" value="DC1"/>
</dbReference>
<sequence length="330" mass="35961">MGRVKLNNDPTPSLKHFSHPHELELCTQLQDLIPCSGCRLPPLGQMYICRPCNFTLHLSCAKFPQLITHPSHPNHPLNLLLTSKYPGGQFNCDACQNRGNGFSYHCSSCEFDLHVICASRPLKITHQLHQCSLELTFKNPYANAKGFSCDVCHKIGAKQWLYRCPTCEFDVHLDCLTSAPRQAVQAPASFPGATNQFQQATMGTQARPNQLMHTASTGAITNNHSLQGQVRPNQLFHSASTSALPQQQFLQPPIIQGQVRPNQYMQPQRANSGFGNGLMNAAIQGLVEGAAQQVGQTFMQGIIGGGDNSGGNEGSSILGSIFGDSSDTQY</sequence>
<gene>
    <name evidence="3" type="ORF">K7X08_003815</name>
</gene>
<feature type="domain" description="DC1" evidence="2">
    <location>
        <begin position="128"/>
        <end position="175"/>
    </location>
</feature>
<dbReference type="Gene3D" id="3.30.60.20">
    <property type="match status" value="1"/>
</dbReference>
<dbReference type="EMBL" id="JAJAGQ010000006">
    <property type="protein sequence ID" value="KAJ8559757.1"/>
    <property type="molecule type" value="Genomic_DNA"/>
</dbReference>